<reference evidence="1 2" key="2">
    <citation type="submission" date="2018-09" db="EMBL/GenBank/DDBJ databases">
        <title>Giant CbK-like Caulobacter bacteriophages have genetically divergent genomes.</title>
        <authorList>
            <person name="Wilson K."/>
            <person name="Ely B."/>
        </authorList>
    </citation>
    <scope>NUCLEOTIDE SEQUENCE [LARGE SCALE GENOMIC DNA]</scope>
</reference>
<gene>
    <name evidence="1" type="ORF">CcrBL9_gp280</name>
</gene>
<name>A0A385EBN8_9CAUD</name>
<sequence>MGVIMSNALAATCRRRDDCVFEHALERLIQITAGVEVELKGDPAQIASRRLRLAAKINADRVENAVERLSRLAAEAAGYLEGENDPRLKQLVIEIRAAIGDAKEAGKIE</sequence>
<accession>A0A385EBN8</accession>
<reference evidence="2" key="1">
    <citation type="submission" date="2018-07" db="EMBL/GenBank/DDBJ databases">
        <title>Giant CbK-like Caulobacter bacteriophages have genetically divergent genomes.</title>
        <authorList>
            <person name="Wilson K.M."/>
            <person name="Ely B."/>
        </authorList>
    </citation>
    <scope>NUCLEOTIDE SEQUENCE [LARGE SCALE GENOMIC DNA]</scope>
</reference>
<protein>
    <submittedName>
        <fullName evidence="1">Uncharacterized protein</fullName>
    </submittedName>
</protein>
<dbReference type="EMBL" id="MH588546">
    <property type="protein sequence ID" value="AXQ69304.1"/>
    <property type="molecule type" value="Genomic_DNA"/>
</dbReference>
<keyword evidence="2" id="KW-1185">Reference proteome</keyword>
<organism evidence="1 2">
    <name type="scientific">Caulobacter phage CcrBL9</name>
    <dbReference type="NCBI Taxonomy" id="2283270"/>
    <lineage>
        <taxon>Viruses</taxon>
        <taxon>Duplodnaviria</taxon>
        <taxon>Heunggongvirae</taxon>
        <taxon>Uroviricota</taxon>
        <taxon>Caudoviricetes</taxon>
        <taxon>Jeanschmidtviridae</taxon>
        <taxon>Bertelyvirus</taxon>
        <taxon>Bertelyvirus BL9</taxon>
    </lineage>
</organism>
<evidence type="ECO:0000313" key="2">
    <source>
        <dbReference type="Proteomes" id="UP000259421"/>
    </source>
</evidence>
<evidence type="ECO:0000313" key="1">
    <source>
        <dbReference type="EMBL" id="AXQ69304.1"/>
    </source>
</evidence>
<dbReference type="Proteomes" id="UP000259421">
    <property type="component" value="Segment"/>
</dbReference>
<proteinExistence type="predicted"/>